<reference evidence="1" key="1">
    <citation type="submission" date="2021-06" db="EMBL/GenBank/DDBJ databases">
        <authorList>
            <person name="Kallberg Y."/>
            <person name="Tangrot J."/>
            <person name="Rosling A."/>
        </authorList>
    </citation>
    <scope>NUCLEOTIDE SEQUENCE</scope>
    <source>
        <strain evidence="1">UK204</strain>
    </source>
</reference>
<evidence type="ECO:0000313" key="2">
    <source>
        <dbReference type="Proteomes" id="UP000789570"/>
    </source>
</evidence>
<dbReference type="EMBL" id="CAJVPQ010006508">
    <property type="protein sequence ID" value="CAG8685603.1"/>
    <property type="molecule type" value="Genomic_DNA"/>
</dbReference>
<comment type="caution">
    <text evidence="1">The sequence shown here is derived from an EMBL/GenBank/DDBJ whole genome shotgun (WGS) entry which is preliminary data.</text>
</comment>
<accession>A0A9N9HJ51</accession>
<dbReference type="Proteomes" id="UP000789570">
    <property type="component" value="Unassembled WGS sequence"/>
</dbReference>
<gene>
    <name evidence="1" type="ORF">FCALED_LOCUS12732</name>
</gene>
<sequence length="85" mass="9668">IIGYFMDPDTPPDTLVLPQRYVGTAFGGRWNLEQKEYLWYSKNYSDISHHTGVFLGDEFIKIVDEIGSEKLVVVVLDNAFEAQVA</sequence>
<feature type="non-terminal residue" evidence="1">
    <location>
        <position position="85"/>
    </location>
</feature>
<proteinExistence type="predicted"/>
<keyword evidence="2" id="KW-1185">Reference proteome</keyword>
<name>A0A9N9HJ51_9GLOM</name>
<dbReference type="AlphaFoldDB" id="A0A9N9HJ51"/>
<evidence type="ECO:0000313" key="1">
    <source>
        <dbReference type="EMBL" id="CAG8685603.1"/>
    </source>
</evidence>
<dbReference type="OrthoDB" id="2416422at2759"/>
<organism evidence="1 2">
    <name type="scientific">Funneliformis caledonium</name>
    <dbReference type="NCBI Taxonomy" id="1117310"/>
    <lineage>
        <taxon>Eukaryota</taxon>
        <taxon>Fungi</taxon>
        <taxon>Fungi incertae sedis</taxon>
        <taxon>Mucoromycota</taxon>
        <taxon>Glomeromycotina</taxon>
        <taxon>Glomeromycetes</taxon>
        <taxon>Glomerales</taxon>
        <taxon>Glomeraceae</taxon>
        <taxon>Funneliformis</taxon>
    </lineage>
</organism>
<protein>
    <submittedName>
        <fullName evidence="1">7656_t:CDS:1</fullName>
    </submittedName>
</protein>